<dbReference type="SUPFAM" id="SSF55424">
    <property type="entry name" value="FAD/NAD-linked reductases, dimerisation (C-terminal) domain"/>
    <property type="match status" value="1"/>
</dbReference>
<evidence type="ECO:0000259" key="5">
    <source>
        <dbReference type="Pfam" id="PF02852"/>
    </source>
</evidence>
<dbReference type="Proteomes" id="UP001078443">
    <property type="component" value="Unassembled WGS sequence"/>
</dbReference>
<comment type="cofactor">
    <cofactor evidence="1">
        <name>FAD</name>
        <dbReference type="ChEBI" id="CHEBI:57692"/>
    </cofactor>
</comment>
<proteinExistence type="inferred from homology"/>
<name>A0ABT4CVW9_9CLOT</name>
<dbReference type="InterPro" id="IPR016156">
    <property type="entry name" value="FAD/NAD-linked_Rdtase_dimer_sf"/>
</dbReference>
<evidence type="ECO:0000256" key="4">
    <source>
        <dbReference type="ARBA" id="ARBA00022827"/>
    </source>
</evidence>
<feature type="domain" description="Pyridine nucleotide-disulphide oxidoreductase dimerisation" evidence="5">
    <location>
        <begin position="332"/>
        <end position="428"/>
    </location>
</feature>
<dbReference type="InterPro" id="IPR004099">
    <property type="entry name" value="Pyr_nucl-diS_OxRdtase_dimer"/>
</dbReference>
<evidence type="ECO:0000256" key="3">
    <source>
        <dbReference type="ARBA" id="ARBA00022630"/>
    </source>
</evidence>
<dbReference type="PRINTS" id="PR00411">
    <property type="entry name" value="PNDRDTASEI"/>
</dbReference>
<evidence type="ECO:0000313" key="8">
    <source>
        <dbReference type="Proteomes" id="UP001078443"/>
    </source>
</evidence>
<dbReference type="PRINTS" id="PR00368">
    <property type="entry name" value="FADPNR"/>
</dbReference>
<dbReference type="Pfam" id="PF07992">
    <property type="entry name" value="Pyr_redox_2"/>
    <property type="match status" value="1"/>
</dbReference>
<comment type="similarity">
    <text evidence="2">Belongs to the class-III pyridine nucleotide-disulfide oxidoreductase family.</text>
</comment>
<dbReference type="Pfam" id="PF02852">
    <property type="entry name" value="Pyr_redox_dim"/>
    <property type="match status" value="1"/>
</dbReference>
<organism evidence="7 8">
    <name type="scientific">Clostridium aestuarii</name>
    <dbReference type="NCBI Taxonomy" id="338193"/>
    <lineage>
        <taxon>Bacteria</taxon>
        <taxon>Bacillati</taxon>
        <taxon>Bacillota</taxon>
        <taxon>Clostridia</taxon>
        <taxon>Eubacteriales</taxon>
        <taxon>Clostridiaceae</taxon>
        <taxon>Clostridium</taxon>
    </lineage>
</organism>
<evidence type="ECO:0000259" key="6">
    <source>
        <dbReference type="Pfam" id="PF07992"/>
    </source>
</evidence>
<dbReference type="InterPro" id="IPR023753">
    <property type="entry name" value="FAD/NAD-binding_dom"/>
</dbReference>
<gene>
    <name evidence="7" type="ORF">OW763_02060</name>
</gene>
<evidence type="ECO:0000313" key="7">
    <source>
        <dbReference type="EMBL" id="MCY6483139.1"/>
    </source>
</evidence>
<sequence length="448" mass="47864">MKKTDILIIGGSAAGLVAALTAKSNYTDKDVTVIRKEEIVMIPCGIPYVYGTTGTTNKNILPDEGLKKLGVNIIVDEVTSIDKENKVCTIKNSDNLQYDKLIIATGSTPTVPKWLKGTELKNVFTIPKNKVYLDEMQSMLEGCKKIVTIGAGFIGVELSDELNKLGKEVVLVEKLPHILGLAFDAEVAVEAEALIKSRGVKLLTGIGVKEILGEDKVSGVLLENGEKIEADAVVLSIGYRPNVKLAQEAGLEINDMGFIIADQYRRTRDKDIFAIGDCSEKRDFITGKLSGIMLASTACTEARVAGMNLYKLSTVKTFLGTIGIYSTAIHETGFAAAGLTEAIAKKEGFEVVTGCFTGIDRHPGHIEDTHKQMVKLIASKDSGIILGGEIVGGKSAGELINVIGFIIQGKMTIADLLTAQIGTHPMLTASPAGYPLIKAAEVVAKKLK</sequence>
<reference evidence="7" key="1">
    <citation type="submission" date="2022-12" db="EMBL/GenBank/DDBJ databases">
        <authorList>
            <person name="Wang J."/>
        </authorList>
    </citation>
    <scope>NUCLEOTIDE SEQUENCE</scope>
    <source>
        <strain evidence="7">HY-45-18</strain>
    </source>
</reference>
<evidence type="ECO:0000256" key="1">
    <source>
        <dbReference type="ARBA" id="ARBA00001974"/>
    </source>
</evidence>
<dbReference type="RefSeq" id="WP_268039398.1">
    <property type="nucleotide sequence ID" value="NZ_JAPQER010000001.1"/>
</dbReference>
<keyword evidence="8" id="KW-1185">Reference proteome</keyword>
<keyword evidence="4" id="KW-0274">FAD</keyword>
<dbReference type="PANTHER" id="PTHR43429">
    <property type="entry name" value="PYRIDINE NUCLEOTIDE-DISULFIDE OXIDOREDUCTASE DOMAIN-CONTAINING"/>
    <property type="match status" value="1"/>
</dbReference>
<keyword evidence="3" id="KW-0285">Flavoprotein</keyword>
<protein>
    <submittedName>
        <fullName evidence="7">FAD-dependent oxidoreductase</fullName>
    </submittedName>
</protein>
<accession>A0ABT4CVW9</accession>
<dbReference type="Gene3D" id="3.50.50.60">
    <property type="entry name" value="FAD/NAD(P)-binding domain"/>
    <property type="match status" value="2"/>
</dbReference>
<feature type="domain" description="FAD/NAD(P)-binding" evidence="6">
    <location>
        <begin position="5"/>
        <end position="301"/>
    </location>
</feature>
<comment type="caution">
    <text evidence="7">The sequence shown here is derived from an EMBL/GenBank/DDBJ whole genome shotgun (WGS) entry which is preliminary data.</text>
</comment>
<dbReference type="InterPro" id="IPR050260">
    <property type="entry name" value="FAD-bd_OxRdtase"/>
</dbReference>
<dbReference type="EMBL" id="JAPQER010000001">
    <property type="protein sequence ID" value="MCY6483139.1"/>
    <property type="molecule type" value="Genomic_DNA"/>
</dbReference>
<dbReference type="SUPFAM" id="SSF51905">
    <property type="entry name" value="FAD/NAD(P)-binding domain"/>
    <property type="match status" value="1"/>
</dbReference>
<dbReference type="InterPro" id="IPR036188">
    <property type="entry name" value="FAD/NAD-bd_sf"/>
</dbReference>
<dbReference type="Gene3D" id="3.30.390.30">
    <property type="match status" value="1"/>
</dbReference>
<evidence type="ECO:0000256" key="2">
    <source>
        <dbReference type="ARBA" id="ARBA00009130"/>
    </source>
</evidence>